<dbReference type="Gene3D" id="1.10.150.390">
    <property type="match status" value="1"/>
</dbReference>
<evidence type="ECO:0000256" key="1">
    <source>
        <dbReference type="ARBA" id="ARBA00004123"/>
    </source>
</evidence>
<evidence type="ECO:0000256" key="7">
    <source>
        <dbReference type="ARBA" id="ARBA00048552"/>
    </source>
</evidence>
<dbReference type="GO" id="GO:0046872">
    <property type="term" value="F:metal ion binding"/>
    <property type="evidence" value="ECO:0007669"/>
    <property type="project" value="UniProtKB-KW"/>
</dbReference>
<dbReference type="GO" id="GO:0003677">
    <property type="term" value="F:DNA binding"/>
    <property type="evidence" value="ECO:0007669"/>
    <property type="project" value="InterPro"/>
</dbReference>
<dbReference type="EMBL" id="JANBOJ010000551">
    <property type="protein sequence ID" value="KAJ1718960.1"/>
    <property type="molecule type" value="Genomic_DNA"/>
</dbReference>
<keyword evidence="9" id="KW-0240">DNA-directed RNA polymerase</keyword>
<protein>
    <recommendedName>
        <fullName evidence="2">DNA-directed RNA polymerase</fullName>
        <ecNumber evidence="2">2.7.7.6</ecNumber>
    </recommendedName>
</protein>
<evidence type="ECO:0000256" key="2">
    <source>
        <dbReference type="ARBA" id="ARBA00012418"/>
    </source>
</evidence>
<proteinExistence type="predicted"/>
<comment type="caution">
    <text evidence="9">The sequence shown here is derived from an EMBL/GenBank/DDBJ whole genome shotgun (WGS) entry which is preliminary data.</text>
</comment>
<dbReference type="PANTHER" id="PTHR48446">
    <property type="entry name" value="DNA-DIRECTED RNA POLYMERASE SUBUNIT BETA' N-TERMINAL SECTION"/>
    <property type="match status" value="1"/>
</dbReference>
<dbReference type="EC" id="2.7.7.6" evidence="2"/>
<keyword evidence="3" id="KW-0479">Metal-binding</keyword>
<dbReference type="InterPro" id="IPR015700">
    <property type="entry name" value="RPC1"/>
</dbReference>
<keyword evidence="10" id="KW-1185">Reference proteome</keyword>
<accession>A0A9W8CMC0</accession>
<keyword evidence="9" id="KW-0548">Nucleotidyltransferase</keyword>
<feature type="domain" description="RNA polymerase Rpb1" evidence="8">
    <location>
        <begin position="4"/>
        <end position="65"/>
    </location>
</feature>
<dbReference type="InterPro" id="IPR007081">
    <property type="entry name" value="RNA_pol_Rpb1_5"/>
</dbReference>
<dbReference type="Pfam" id="PF04998">
    <property type="entry name" value="RNA_pol_Rpb1_5"/>
    <property type="match status" value="1"/>
</dbReference>
<evidence type="ECO:0000313" key="9">
    <source>
        <dbReference type="EMBL" id="KAJ1718960.1"/>
    </source>
</evidence>
<gene>
    <name evidence="9" type="primary">POLR3A</name>
    <name evidence="9" type="ORF">LPJ53_006188</name>
</gene>
<keyword evidence="6" id="KW-0539">Nucleus</keyword>
<evidence type="ECO:0000259" key="8">
    <source>
        <dbReference type="Pfam" id="PF04998"/>
    </source>
</evidence>
<dbReference type="OrthoDB" id="270392at2759"/>
<dbReference type="GO" id="GO:0003899">
    <property type="term" value="F:DNA-directed RNA polymerase activity"/>
    <property type="evidence" value="ECO:0007669"/>
    <property type="project" value="UniProtKB-EC"/>
</dbReference>
<dbReference type="PANTHER" id="PTHR48446:SF1">
    <property type="entry name" value="DNA-DIRECTED RNA POLYMERASE SUBUNIT BETA' N-TERMINAL SECTION"/>
    <property type="match status" value="1"/>
</dbReference>
<evidence type="ECO:0000256" key="3">
    <source>
        <dbReference type="ARBA" id="ARBA00022723"/>
    </source>
</evidence>
<sequence length="158" mass="17602">MFDNLKYLGIEATRHKIISELSVIFSSYGISIDIRHLMLLGDLMCYKGELLGITRYGIAKMNDSVMMLASFEKTADHLFDAAVFGKRDMVHGVSERIIMGQQMPVGTGVFKLLMDYDRDVRPTRRPLLFDEPSNDKKYGGVLNGIANATAGSPMEVCS</sequence>
<evidence type="ECO:0000256" key="6">
    <source>
        <dbReference type="ARBA" id="ARBA00023242"/>
    </source>
</evidence>
<dbReference type="Proteomes" id="UP001149813">
    <property type="component" value="Unassembled WGS sequence"/>
</dbReference>
<keyword evidence="9" id="KW-0804">Transcription</keyword>
<evidence type="ECO:0000256" key="5">
    <source>
        <dbReference type="ARBA" id="ARBA00022842"/>
    </source>
</evidence>
<keyword evidence="9" id="KW-0808">Transferase</keyword>
<dbReference type="GO" id="GO:0000428">
    <property type="term" value="C:DNA-directed RNA polymerase complex"/>
    <property type="evidence" value="ECO:0007669"/>
    <property type="project" value="UniProtKB-KW"/>
</dbReference>
<organism evidence="9 10">
    <name type="scientific">Coemansia erecta</name>
    <dbReference type="NCBI Taxonomy" id="147472"/>
    <lineage>
        <taxon>Eukaryota</taxon>
        <taxon>Fungi</taxon>
        <taxon>Fungi incertae sedis</taxon>
        <taxon>Zoopagomycota</taxon>
        <taxon>Kickxellomycotina</taxon>
        <taxon>Kickxellomycetes</taxon>
        <taxon>Kickxellales</taxon>
        <taxon>Kickxellaceae</taxon>
        <taxon>Coemansia</taxon>
    </lineage>
</organism>
<keyword evidence="5" id="KW-0460">Magnesium</keyword>
<dbReference type="FunFam" id="1.10.150.390:FF:000004">
    <property type="entry name" value="DNA-directed RNA polymerase subunit"/>
    <property type="match status" value="1"/>
</dbReference>
<dbReference type="SUPFAM" id="SSF64484">
    <property type="entry name" value="beta and beta-prime subunits of DNA dependent RNA-polymerase"/>
    <property type="match status" value="1"/>
</dbReference>
<comment type="catalytic activity">
    <reaction evidence="7">
        <text>RNA(n) + a ribonucleoside 5'-triphosphate = RNA(n+1) + diphosphate</text>
        <dbReference type="Rhea" id="RHEA:21248"/>
        <dbReference type="Rhea" id="RHEA-COMP:14527"/>
        <dbReference type="Rhea" id="RHEA-COMP:17342"/>
        <dbReference type="ChEBI" id="CHEBI:33019"/>
        <dbReference type="ChEBI" id="CHEBI:61557"/>
        <dbReference type="ChEBI" id="CHEBI:140395"/>
        <dbReference type="EC" id="2.7.7.6"/>
    </reaction>
</comment>
<name>A0A9W8CMC0_9FUNG</name>
<evidence type="ECO:0000313" key="10">
    <source>
        <dbReference type="Proteomes" id="UP001149813"/>
    </source>
</evidence>
<keyword evidence="4" id="KW-0862">Zinc</keyword>
<reference evidence="9" key="1">
    <citation type="submission" date="2022-07" db="EMBL/GenBank/DDBJ databases">
        <title>Phylogenomic reconstructions and comparative analyses of Kickxellomycotina fungi.</title>
        <authorList>
            <person name="Reynolds N.K."/>
            <person name="Stajich J.E."/>
            <person name="Barry K."/>
            <person name="Grigoriev I.V."/>
            <person name="Crous P."/>
            <person name="Smith M.E."/>
        </authorList>
    </citation>
    <scope>NUCLEOTIDE SEQUENCE</scope>
    <source>
        <strain evidence="9">NBRC 32514</strain>
    </source>
</reference>
<dbReference type="GO" id="GO:0005634">
    <property type="term" value="C:nucleus"/>
    <property type="evidence" value="ECO:0007669"/>
    <property type="project" value="UniProtKB-SubCell"/>
</dbReference>
<dbReference type="GO" id="GO:0006351">
    <property type="term" value="P:DNA-templated transcription"/>
    <property type="evidence" value="ECO:0007669"/>
    <property type="project" value="InterPro"/>
</dbReference>
<dbReference type="AlphaFoldDB" id="A0A9W8CMC0"/>
<evidence type="ECO:0000256" key="4">
    <source>
        <dbReference type="ARBA" id="ARBA00022833"/>
    </source>
</evidence>
<comment type="subcellular location">
    <subcellularLocation>
        <location evidence="1">Nucleus</location>
    </subcellularLocation>
</comment>